<evidence type="ECO:0000256" key="2">
    <source>
        <dbReference type="ARBA" id="ARBA00023445"/>
    </source>
</evidence>
<name>M3CKF1_SPHMS</name>
<dbReference type="OrthoDB" id="2735536at2759"/>
<evidence type="ECO:0000313" key="5">
    <source>
        <dbReference type="Proteomes" id="UP000016931"/>
    </source>
</evidence>
<dbReference type="HOGENOM" id="CLU_007383_9_2_1"/>
<dbReference type="eggNOG" id="KOG1502">
    <property type="taxonomic scope" value="Eukaryota"/>
</dbReference>
<dbReference type="Pfam" id="PF01370">
    <property type="entry name" value="Epimerase"/>
    <property type="match status" value="1"/>
</dbReference>
<dbReference type="InterPro" id="IPR050425">
    <property type="entry name" value="NAD(P)_dehydrat-like"/>
</dbReference>
<proteinExistence type="inferred from homology"/>
<evidence type="ECO:0000313" key="4">
    <source>
        <dbReference type="EMBL" id="EMF14258.1"/>
    </source>
</evidence>
<dbReference type="PANTHER" id="PTHR10366">
    <property type="entry name" value="NAD DEPENDENT EPIMERASE/DEHYDRATASE"/>
    <property type="match status" value="1"/>
</dbReference>
<dbReference type="Proteomes" id="UP000016931">
    <property type="component" value="Unassembled WGS sequence"/>
</dbReference>
<protein>
    <submittedName>
        <fullName evidence="4">NAD(P)-binding protein</fullName>
    </submittedName>
</protein>
<keyword evidence="1" id="KW-0560">Oxidoreductase</keyword>
<dbReference type="STRING" id="692275.M3CKF1"/>
<feature type="domain" description="NAD-dependent epimerase/dehydratase" evidence="3">
    <location>
        <begin position="13"/>
        <end position="264"/>
    </location>
</feature>
<accession>M3CKF1</accession>
<organism evidence="4 5">
    <name type="scientific">Sphaerulina musiva (strain SO2202)</name>
    <name type="common">Poplar stem canker fungus</name>
    <name type="synonym">Septoria musiva</name>
    <dbReference type="NCBI Taxonomy" id="692275"/>
    <lineage>
        <taxon>Eukaryota</taxon>
        <taxon>Fungi</taxon>
        <taxon>Dikarya</taxon>
        <taxon>Ascomycota</taxon>
        <taxon>Pezizomycotina</taxon>
        <taxon>Dothideomycetes</taxon>
        <taxon>Dothideomycetidae</taxon>
        <taxon>Mycosphaerellales</taxon>
        <taxon>Mycosphaerellaceae</taxon>
        <taxon>Sphaerulina</taxon>
    </lineage>
</organism>
<dbReference type="GO" id="GO:0016616">
    <property type="term" value="F:oxidoreductase activity, acting on the CH-OH group of donors, NAD or NADP as acceptor"/>
    <property type="evidence" value="ECO:0007669"/>
    <property type="project" value="TreeGrafter"/>
</dbReference>
<dbReference type="AlphaFoldDB" id="M3CKF1"/>
<gene>
    <name evidence="4" type="ORF">SEPMUDRAFT_148026</name>
</gene>
<dbReference type="RefSeq" id="XP_016762379.1">
    <property type="nucleotide sequence ID" value="XM_016904657.1"/>
</dbReference>
<dbReference type="GeneID" id="27901794"/>
<dbReference type="EMBL" id="KB456262">
    <property type="protein sequence ID" value="EMF14258.1"/>
    <property type="molecule type" value="Genomic_DNA"/>
</dbReference>
<dbReference type="InterPro" id="IPR001509">
    <property type="entry name" value="Epimerase_deHydtase"/>
</dbReference>
<dbReference type="SUPFAM" id="SSF51735">
    <property type="entry name" value="NAD(P)-binding Rossmann-fold domains"/>
    <property type="match status" value="1"/>
</dbReference>
<evidence type="ECO:0000259" key="3">
    <source>
        <dbReference type="Pfam" id="PF01370"/>
    </source>
</evidence>
<dbReference type="PANTHER" id="PTHR10366:SF562">
    <property type="entry name" value="ALDEHYDE REDUCTASE II (AFU_ORTHOLOGUE AFUA_1G11360)"/>
    <property type="match status" value="1"/>
</dbReference>
<evidence type="ECO:0000256" key="1">
    <source>
        <dbReference type="ARBA" id="ARBA00023002"/>
    </source>
</evidence>
<dbReference type="Gene3D" id="3.40.50.720">
    <property type="entry name" value="NAD(P)-binding Rossmann-like Domain"/>
    <property type="match status" value="1"/>
</dbReference>
<comment type="similarity">
    <text evidence="2">Belongs to the NAD(P)-dependent epimerase/dehydratase family. Dihydroflavonol-4-reductase subfamily.</text>
</comment>
<keyword evidence="5" id="KW-1185">Reference proteome</keyword>
<dbReference type="InterPro" id="IPR036291">
    <property type="entry name" value="NAD(P)-bd_dom_sf"/>
</dbReference>
<reference evidence="4 5" key="1">
    <citation type="journal article" date="2012" name="PLoS Pathog.">
        <title>Diverse lifestyles and strategies of plant pathogenesis encoded in the genomes of eighteen Dothideomycetes fungi.</title>
        <authorList>
            <person name="Ohm R.A."/>
            <person name="Feau N."/>
            <person name="Henrissat B."/>
            <person name="Schoch C.L."/>
            <person name="Horwitz B.A."/>
            <person name="Barry K.W."/>
            <person name="Condon B.J."/>
            <person name="Copeland A.C."/>
            <person name="Dhillon B."/>
            <person name="Glaser F."/>
            <person name="Hesse C.N."/>
            <person name="Kosti I."/>
            <person name="LaButti K."/>
            <person name="Lindquist E.A."/>
            <person name="Lucas S."/>
            <person name="Salamov A.A."/>
            <person name="Bradshaw R.E."/>
            <person name="Ciuffetti L."/>
            <person name="Hamelin R.C."/>
            <person name="Kema G.H.J."/>
            <person name="Lawrence C."/>
            <person name="Scott J.A."/>
            <person name="Spatafora J.W."/>
            <person name="Turgeon B.G."/>
            <person name="de Wit P.J.G.M."/>
            <person name="Zhong S."/>
            <person name="Goodwin S.B."/>
            <person name="Grigoriev I.V."/>
        </authorList>
    </citation>
    <scope>NUCLEOTIDE SEQUENCE [LARGE SCALE GENOMIC DNA]</scope>
    <source>
        <strain evidence="4 5">SO2202</strain>
    </source>
</reference>
<sequence length="344" mass="37195">MSSPKALPTGSMVLVTGVNGFVASHVADQLLEHGYGVRGTARDEVKLNLALDALRKRHPDSTVEGVVVPDMVADHAFDEAMSGVSGVAHVASDVSFSPDPAVVVGNAVAGVINALKAAAQTPTVKRVVYTSSSIATAHPRPNVAFHVNTDCWNEEDMNLVKDPHADREDLSWPFHVYGASKAESERAGWNFMKENNPHFVFNAVNPNLVLGPILFGSGSTAGWINALYNGDAATARSLLALPPQHMVHARDVALLHLAALLERDVTGERILAFAEPYNFSSLVDTLHRIDPERKYAEKAAEGQESRDLSVVDTNRGKELLRRYGRVEGFDGLEATLRDQLAHVK</sequence>
<dbReference type="OMA" id="PYEPERC"/>